<gene>
    <name evidence="2" type="ORF">B0T20DRAFT_389132</name>
</gene>
<protein>
    <submittedName>
        <fullName evidence="2">Uncharacterized protein</fullName>
    </submittedName>
</protein>
<evidence type="ECO:0000256" key="1">
    <source>
        <dbReference type="SAM" id="MobiDB-lite"/>
    </source>
</evidence>
<evidence type="ECO:0000313" key="2">
    <source>
        <dbReference type="EMBL" id="KAK3403482.1"/>
    </source>
</evidence>
<name>A0AAE0PP59_SORBR</name>
<organism evidence="2 3">
    <name type="scientific">Sordaria brevicollis</name>
    <dbReference type="NCBI Taxonomy" id="83679"/>
    <lineage>
        <taxon>Eukaryota</taxon>
        <taxon>Fungi</taxon>
        <taxon>Dikarya</taxon>
        <taxon>Ascomycota</taxon>
        <taxon>Pezizomycotina</taxon>
        <taxon>Sordariomycetes</taxon>
        <taxon>Sordariomycetidae</taxon>
        <taxon>Sordariales</taxon>
        <taxon>Sordariaceae</taxon>
        <taxon>Sordaria</taxon>
    </lineage>
</organism>
<reference evidence="2" key="2">
    <citation type="submission" date="2023-07" db="EMBL/GenBank/DDBJ databases">
        <authorList>
            <consortium name="Lawrence Berkeley National Laboratory"/>
            <person name="Haridas S."/>
            <person name="Hensen N."/>
            <person name="Bonometti L."/>
            <person name="Westerberg I."/>
            <person name="Brannstrom I.O."/>
            <person name="Guillou S."/>
            <person name="Cros-Aarteil S."/>
            <person name="Calhoun S."/>
            <person name="Kuo A."/>
            <person name="Mondo S."/>
            <person name="Pangilinan J."/>
            <person name="Riley R."/>
            <person name="LaButti K."/>
            <person name="Andreopoulos B."/>
            <person name="Lipzen A."/>
            <person name="Chen C."/>
            <person name="Yanf M."/>
            <person name="Daum C."/>
            <person name="Ng V."/>
            <person name="Clum A."/>
            <person name="Steindorff A."/>
            <person name="Ohm R."/>
            <person name="Martin F."/>
            <person name="Silar P."/>
            <person name="Natvig D."/>
            <person name="Lalanne C."/>
            <person name="Gautier V."/>
            <person name="Ament-velasquez S.L."/>
            <person name="Kruys A."/>
            <person name="Hutchinson M.I."/>
            <person name="Powell A.J."/>
            <person name="Barry K."/>
            <person name="Miller A.N."/>
            <person name="Grigoriev I.V."/>
            <person name="Debuchy R."/>
            <person name="Gladieux P."/>
            <person name="Thoren M.H."/>
            <person name="Johannesson H."/>
        </authorList>
    </citation>
    <scope>NUCLEOTIDE SEQUENCE</scope>
    <source>
        <strain evidence="2">FGSC 1904</strain>
    </source>
</reference>
<proteinExistence type="predicted"/>
<keyword evidence="3" id="KW-1185">Reference proteome</keyword>
<feature type="region of interest" description="Disordered" evidence="1">
    <location>
        <begin position="52"/>
        <end position="79"/>
    </location>
</feature>
<accession>A0AAE0PP59</accession>
<sequence length="112" mass="12354">MAWLRRSGSHLVLPVRTLGLTDARGFEPFPKWLSDGLGLVTASLTNVLAKKTAPKKKTTPKKKAALKKKTALKKPTAIKKGKEKARDLILKLEIETDSDLLPSSPLKPFLRL</sequence>
<dbReference type="EMBL" id="JAUTDP010000001">
    <property type="protein sequence ID" value="KAK3403482.1"/>
    <property type="molecule type" value="Genomic_DNA"/>
</dbReference>
<dbReference type="Proteomes" id="UP001281003">
    <property type="component" value="Unassembled WGS sequence"/>
</dbReference>
<dbReference type="AlphaFoldDB" id="A0AAE0PP59"/>
<comment type="caution">
    <text evidence="2">The sequence shown here is derived from an EMBL/GenBank/DDBJ whole genome shotgun (WGS) entry which is preliminary data.</text>
</comment>
<evidence type="ECO:0000313" key="3">
    <source>
        <dbReference type="Proteomes" id="UP001281003"/>
    </source>
</evidence>
<reference evidence="2" key="1">
    <citation type="journal article" date="2023" name="Mol. Phylogenet. Evol.">
        <title>Genome-scale phylogeny and comparative genomics of the fungal order Sordariales.</title>
        <authorList>
            <person name="Hensen N."/>
            <person name="Bonometti L."/>
            <person name="Westerberg I."/>
            <person name="Brannstrom I.O."/>
            <person name="Guillou S."/>
            <person name="Cros-Aarteil S."/>
            <person name="Calhoun S."/>
            <person name="Haridas S."/>
            <person name="Kuo A."/>
            <person name="Mondo S."/>
            <person name="Pangilinan J."/>
            <person name="Riley R."/>
            <person name="LaButti K."/>
            <person name="Andreopoulos B."/>
            <person name="Lipzen A."/>
            <person name="Chen C."/>
            <person name="Yan M."/>
            <person name="Daum C."/>
            <person name="Ng V."/>
            <person name="Clum A."/>
            <person name="Steindorff A."/>
            <person name="Ohm R.A."/>
            <person name="Martin F."/>
            <person name="Silar P."/>
            <person name="Natvig D.O."/>
            <person name="Lalanne C."/>
            <person name="Gautier V."/>
            <person name="Ament-Velasquez S.L."/>
            <person name="Kruys A."/>
            <person name="Hutchinson M.I."/>
            <person name="Powell A.J."/>
            <person name="Barry K."/>
            <person name="Miller A.N."/>
            <person name="Grigoriev I.V."/>
            <person name="Debuchy R."/>
            <person name="Gladieux P."/>
            <person name="Hiltunen Thoren M."/>
            <person name="Johannesson H."/>
        </authorList>
    </citation>
    <scope>NUCLEOTIDE SEQUENCE</scope>
    <source>
        <strain evidence="2">FGSC 1904</strain>
    </source>
</reference>